<reference evidence="2" key="1">
    <citation type="submission" date="2024-07" db="EMBL/GenBank/DDBJ databases">
        <title>Two chromosome-level genome assemblies of Korean endemic species Abeliophyllum distichum and Forsythia ovata (Oleaceae).</title>
        <authorList>
            <person name="Jang H."/>
        </authorList>
    </citation>
    <scope>NUCLEOTIDE SEQUENCE [LARGE SCALE GENOMIC DNA]</scope>
</reference>
<proteinExistence type="predicted"/>
<accession>A0ABD1RUZ8</accession>
<dbReference type="Proteomes" id="UP001604336">
    <property type="component" value="Unassembled WGS sequence"/>
</dbReference>
<dbReference type="AlphaFoldDB" id="A0ABD1RUZ8"/>
<evidence type="ECO:0000313" key="2">
    <source>
        <dbReference type="Proteomes" id="UP001604336"/>
    </source>
</evidence>
<comment type="caution">
    <text evidence="1">The sequence shown here is derived from an EMBL/GenBank/DDBJ whole genome shotgun (WGS) entry which is preliminary data.</text>
</comment>
<dbReference type="EMBL" id="JBFOLK010000008">
    <property type="protein sequence ID" value="KAL2492260.1"/>
    <property type="molecule type" value="Genomic_DNA"/>
</dbReference>
<gene>
    <name evidence="1" type="ORF">Adt_27888</name>
</gene>
<organism evidence="1 2">
    <name type="scientific">Abeliophyllum distichum</name>
    <dbReference type="NCBI Taxonomy" id="126358"/>
    <lineage>
        <taxon>Eukaryota</taxon>
        <taxon>Viridiplantae</taxon>
        <taxon>Streptophyta</taxon>
        <taxon>Embryophyta</taxon>
        <taxon>Tracheophyta</taxon>
        <taxon>Spermatophyta</taxon>
        <taxon>Magnoliopsida</taxon>
        <taxon>eudicotyledons</taxon>
        <taxon>Gunneridae</taxon>
        <taxon>Pentapetalae</taxon>
        <taxon>asterids</taxon>
        <taxon>lamiids</taxon>
        <taxon>Lamiales</taxon>
        <taxon>Oleaceae</taxon>
        <taxon>Forsythieae</taxon>
        <taxon>Abeliophyllum</taxon>
    </lineage>
</organism>
<sequence>MMTSLFPQYVAEVITGPMPDPPGVKLQKEVLKVSVLLQQKKNSVSVRNESEETQEFPWWDDDVNGVKEAEVDRKSGDQNGNQIDDGAGVLYSLSKEKENTLLTLVVDSIGVKSSVEEGKPHEHELF</sequence>
<evidence type="ECO:0000313" key="1">
    <source>
        <dbReference type="EMBL" id="KAL2492260.1"/>
    </source>
</evidence>
<protein>
    <submittedName>
        <fullName evidence="1">PHD domain-containing protein</fullName>
    </submittedName>
</protein>
<name>A0ABD1RUZ8_9LAMI</name>
<keyword evidence="2" id="KW-1185">Reference proteome</keyword>